<organism evidence="10 11">
    <name type="scientific">Heterorhabditis bacteriophora</name>
    <name type="common">Entomopathogenic nematode worm</name>
    <dbReference type="NCBI Taxonomy" id="37862"/>
    <lineage>
        <taxon>Eukaryota</taxon>
        <taxon>Metazoa</taxon>
        <taxon>Ecdysozoa</taxon>
        <taxon>Nematoda</taxon>
        <taxon>Chromadorea</taxon>
        <taxon>Rhabditida</taxon>
        <taxon>Rhabditina</taxon>
        <taxon>Rhabditomorpha</taxon>
        <taxon>Strongyloidea</taxon>
        <taxon>Heterorhabditidae</taxon>
        <taxon>Heterorhabditis</taxon>
    </lineage>
</organism>
<name>A0A1I7WEX0_HETBA</name>
<dbReference type="AlphaFoldDB" id="A0A1I7WEX0"/>
<evidence type="ECO:0000256" key="7">
    <source>
        <dbReference type="ARBA" id="ARBA00023125"/>
    </source>
</evidence>
<keyword evidence="6" id="KW-0158">Chromosome</keyword>
<dbReference type="Gene3D" id="1.10.20.10">
    <property type="entry name" value="Histone, subunit A"/>
    <property type="match status" value="1"/>
</dbReference>
<keyword evidence="9" id="KW-0544">Nucleosome core</keyword>
<accession>A0A1I7WEX0</accession>
<evidence type="ECO:0000313" key="10">
    <source>
        <dbReference type="Proteomes" id="UP000095283"/>
    </source>
</evidence>
<dbReference type="GO" id="GO:0000786">
    <property type="term" value="C:nucleosome"/>
    <property type="evidence" value="ECO:0007669"/>
    <property type="project" value="UniProtKB-KW"/>
</dbReference>
<keyword evidence="10" id="KW-1185">Reference proteome</keyword>
<evidence type="ECO:0000256" key="6">
    <source>
        <dbReference type="ARBA" id="ARBA00022454"/>
    </source>
</evidence>
<sequence length="43" mass="5051">MFLENMIRDVVTYCELDKGETATEMDVVYVLKRKRGAVYRFCG</sequence>
<dbReference type="GO" id="GO:0046982">
    <property type="term" value="F:protein heterodimerization activity"/>
    <property type="evidence" value="ECO:0007669"/>
    <property type="project" value="InterPro"/>
</dbReference>
<proteinExistence type="inferred from homology"/>
<comment type="subcellular location">
    <subcellularLocation>
        <location evidence="3">Chromosome</location>
    </subcellularLocation>
    <subcellularLocation>
        <location evidence="2">Nucleus</location>
    </subcellularLocation>
</comment>
<evidence type="ECO:0000256" key="5">
    <source>
        <dbReference type="ARBA" id="ARBA00020836"/>
    </source>
</evidence>
<keyword evidence="7" id="KW-0238">DNA-binding</keyword>
<dbReference type="GO" id="GO:0003677">
    <property type="term" value="F:DNA binding"/>
    <property type="evidence" value="ECO:0007669"/>
    <property type="project" value="UniProtKB-KW"/>
</dbReference>
<protein>
    <recommendedName>
        <fullName evidence="5">Histone H4</fullName>
    </recommendedName>
</protein>
<evidence type="ECO:0000256" key="3">
    <source>
        <dbReference type="ARBA" id="ARBA00004286"/>
    </source>
</evidence>
<dbReference type="InterPro" id="IPR009072">
    <property type="entry name" value="Histone-fold"/>
</dbReference>
<dbReference type="WBParaSite" id="Hba_03463">
    <property type="protein sequence ID" value="Hba_03463"/>
    <property type="gene ID" value="Hba_03463"/>
</dbReference>
<evidence type="ECO:0000313" key="11">
    <source>
        <dbReference type="WBParaSite" id="Hba_03463"/>
    </source>
</evidence>
<dbReference type="GO" id="GO:0005634">
    <property type="term" value="C:nucleus"/>
    <property type="evidence" value="ECO:0007669"/>
    <property type="project" value="UniProtKB-SubCell"/>
</dbReference>
<evidence type="ECO:0000256" key="9">
    <source>
        <dbReference type="ARBA" id="ARBA00023269"/>
    </source>
</evidence>
<comment type="function">
    <text evidence="1">Core component of nucleosome. Nucleosomes wrap and compact DNA into chromatin, limiting DNA accessibility to the cellular machineries which require DNA as a template. Histones thereby play a central role in transcription regulation, DNA repair, DNA replication and chromosomal stability. DNA accessibility is regulated via a complex set of post-translational modifications of histones, also called histone code, and nucleosome remodeling.</text>
</comment>
<dbReference type="PRINTS" id="PR00623">
    <property type="entry name" value="HISTONEH4"/>
</dbReference>
<keyword evidence="8" id="KW-0539">Nucleus</keyword>
<dbReference type="InterPro" id="IPR001951">
    <property type="entry name" value="Histone_H4"/>
</dbReference>
<comment type="similarity">
    <text evidence="4">Belongs to the histone H4 family.</text>
</comment>
<evidence type="ECO:0000256" key="2">
    <source>
        <dbReference type="ARBA" id="ARBA00004123"/>
    </source>
</evidence>
<evidence type="ECO:0000256" key="8">
    <source>
        <dbReference type="ARBA" id="ARBA00023242"/>
    </source>
</evidence>
<evidence type="ECO:0000256" key="4">
    <source>
        <dbReference type="ARBA" id="ARBA00006564"/>
    </source>
</evidence>
<evidence type="ECO:0000256" key="1">
    <source>
        <dbReference type="ARBA" id="ARBA00002001"/>
    </source>
</evidence>
<dbReference type="GO" id="GO:0030527">
    <property type="term" value="F:structural constituent of chromatin"/>
    <property type="evidence" value="ECO:0007669"/>
    <property type="project" value="InterPro"/>
</dbReference>
<reference evidence="11" key="1">
    <citation type="submission" date="2016-11" db="UniProtKB">
        <authorList>
            <consortium name="WormBaseParasite"/>
        </authorList>
    </citation>
    <scope>IDENTIFICATION</scope>
</reference>
<dbReference type="Proteomes" id="UP000095283">
    <property type="component" value="Unplaced"/>
</dbReference>